<keyword evidence="6" id="KW-0067">ATP-binding</keyword>
<comment type="pathway">
    <text evidence="2">Cell wall biogenesis; peptidoglycan biosynthesis.</text>
</comment>
<dbReference type="InterPro" id="IPR005762">
    <property type="entry name" value="MurD"/>
</dbReference>
<dbReference type="SUPFAM" id="SSF53244">
    <property type="entry name" value="MurD-like peptide ligases, peptide-binding domain"/>
    <property type="match status" value="1"/>
</dbReference>
<gene>
    <name evidence="8" type="primary">murD_1</name>
    <name evidence="8" type="ORF">MBBWO_05010</name>
</gene>
<dbReference type="Gene3D" id="3.90.190.20">
    <property type="entry name" value="Mur ligase, C-terminal domain"/>
    <property type="match status" value="1"/>
</dbReference>
<name>A0A2U1S6B5_9EURY</name>
<dbReference type="GO" id="GO:0051301">
    <property type="term" value="P:cell division"/>
    <property type="evidence" value="ECO:0007669"/>
    <property type="project" value="InterPro"/>
</dbReference>
<dbReference type="GO" id="GO:0008764">
    <property type="term" value="F:UDP-N-acetylmuramoylalanine-D-glutamate ligase activity"/>
    <property type="evidence" value="ECO:0007669"/>
    <property type="project" value="UniProtKB-EC"/>
</dbReference>
<evidence type="ECO:0000256" key="2">
    <source>
        <dbReference type="ARBA" id="ARBA00004752"/>
    </source>
</evidence>
<dbReference type="SUPFAM" id="SSF53623">
    <property type="entry name" value="MurD-like peptide ligases, catalytic domain"/>
    <property type="match status" value="1"/>
</dbReference>
<keyword evidence="5" id="KW-0547">Nucleotide-binding</keyword>
<sequence>MKCLVIGAGNAGRPVARLLNNQDYDVVITDPKKLSDFKTDVQSILKQMEKEGVILDLGNDDPSIEGIDCVYKAPTLPDSAPIAKKVKEANIKVISNEEFSKMVNDLIPVDIIGITGTMGKTTTTFITTSLFKQAGYKVWACSSLVNNLVSEAIIDGIVKGKAQDCDIAIFELPHGTIGLLNDLSVKIGLLTNIAEDHLSEFGGSLEKYQERKLILEKMSEIFISNNSCRDIISKVRDNAIYYELNKNSSCDFSGVAGDKSLTINYKDNSFTTPFHMMSYFFENSVAASAVALTYGIAEKDIIDALSEFRGLPAHMEDVGEYNGRKVILDSAFLYDGMKITLEYFKDENVVLFLDHFDTLSKRDKKEVGELVGQYVDVIIASGFNEVTQEVEMDAAYEVLDAIENPDATKIACENITDAAELTFKYSKPGDIILHMGPLIAYDRKTTVAKIMEGLKKGSKKYE</sequence>
<proteinExistence type="predicted"/>
<organism evidence="8 9">
    <name type="scientific">Methanobrevibacter woesei</name>
    <dbReference type="NCBI Taxonomy" id="190976"/>
    <lineage>
        <taxon>Archaea</taxon>
        <taxon>Methanobacteriati</taxon>
        <taxon>Methanobacteriota</taxon>
        <taxon>Methanomada group</taxon>
        <taxon>Methanobacteria</taxon>
        <taxon>Methanobacteriales</taxon>
        <taxon>Methanobacteriaceae</taxon>
        <taxon>Methanobrevibacter</taxon>
    </lineage>
</organism>
<evidence type="ECO:0000256" key="4">
    <source>
        <dbReference type="ARBA" id="ARBA00022598"/>
    </source>
</evidence>
<evidence type="ECO:0000256" key="5">
    <source>
        <dbReference type="ARBA" id="ARBA00022741"/>
    </source>
</evidence>
<evidence type="ECO:0000259" key="7">
    <source>
        <dbReference type="Pfam" id="PF08245"/>
    </source>
</evidence>
<comment type="caution">
    <text evidence="8">The sequence shown here is derived from an EMBL/GenBank/DDBJ whole genome shotgun (WGS) entry which is preliminary data.</text>
</comment>
<dbReference type="EC" id="6.3.2.9" evidence="8"/>
<evidence type="ECO:0000256" key="3">
    <source>
        <dbReference type="ARBA" id="ARBA00022490"/>
    </source>
</evidence>
<dbReference type="InterPro" id="IPR036615">
    <property type="entry name" value="Mur_ligase_C_dom_sf"/>
</dbReference>
<protein>
    <submittedName>
        <fullName evidence="8">UDP-N-acetylmuramoylalanine--D-glutamate ligase</fullName>
        <ecNumber evidence="8">6.3.2.9</ecNumber>
    </submittedName>
</protein>
<keyword evidence="3" id="KW-0963">Cytoplasm</keyword>
<evidence type="ECO:0000256" key="6">
    <source>
        <dbReference type="ARBA" id="ARBA00022840"/>
    </source>
</evidence>
<dbReference type="GO" id="GO:0005737">
    <property type="term" value="C:cytoplasm"/>
    <property type="evidence" value="ECO:0007669"/>
    <property type="project" value="UniProtKB-SubCell"/>
</dbReference>
<dbReference type="GO" id="GO:0008360">
    <property type="term" value="P:regulation of cell shape"/>
    <property type="evidence" value="ECO:0007669"/>
    <property type="project" value="InterPro"/>
</dbReference>
<feature type="domain" description="Mur ligase central" evidence="7">
    <location>
        <begin position="114"/>
        <end position="291"/>
    </location>
</feature>
<dbReference type="InterPro" id="IPR036565">
    <property type="entry name" value="Mur-like_cat_sf"/>
</dbReference>
<dbReference type="PANTHER" id="PTHR43692">
    <property type="entry name" value="UDP-N-ACETYLMURAMOYLALANINE--D-GLUTAMATE LIGASE"/>
    <property type="match status" value="1"/>
</dbReference>
<comment type="subcellular location">
    <subcellularLocation>
        <location evidence="1">Cytoplasm</location>
    </subcellularLocation>
</comment>
<evidence type="ECO:0000313" key="8">
    <source>
        <dbReference type="EMBL" id="PWB85666.1"/>
    </source>
</evidence>
<keyword evidence="4 8" id="KW-0436">Ligase</keyword>
<evidence type="ECO:0000256" key="1">
    <source>
        <dbReference type="ARBA" id="ARBA00004496"/>
    </source>
</evidence>
<dbReference type="SUPFAM" id="SSF51984">
    <property type="entry name" value="MurCD N-terminal domain"/>
    <property type="match status" value="1"/>
</dbReference>
<dbReference type="Pfam" id="PF08245">
    <property type="entry name" value="Mur_ligase_M"/>
    <property type="match status" value="1"/>
</dbReference>
<accession>A0A2U1S6B5</accession>
<dbReference type="InterPro" id="IPR013221">
    <property type="entry name" value="Mur_ligase_cen"/>
</dbReference>
<dbReference type="Proteomes" id="UP000245577">
    <property type="component" value="Unassembled WGS sequence"/>
</dbReference>
<keyword evidence="9" id="KW-1185">Reference proteome</keyword>
<dbReference type="Gene3D" id="3.40.50.720">
    <property type="entry name" value="NAD(P)-binding Rossmann-like Domain"/>
    <property type="match status" value="1"/>
</dbReference>
<dbReference type="OrthoDB" id="75177at2157"/>
<dbReference type="Gene3D" id="3.40.1190.10">
    <property type="entry name" value="Mur-like, catalytic domain"/>
    <property type="match status" value="1"/>
</dbReference>
<dbReference type="AlphaFoldDB" id="A0A2U1S6B5"/>
<dbReference type="RefSeq" id="WP_116669321.1">
    <property type="nucleotide sequence ID" value="NZ_MZGU01000004.1"/>
</dbReference>
<evidence type="ECO:0000313" key="9">
    <source>
        <dbReference type="Proteomes" id="UP000245577"/>
    </source>
</evidence>
<dbReference type="EMBL" id="MZGU01000004">
    <property type="protein sequence ID" value="PWB85666.1"/>
    <property type="molecule type" value="Genomic_DNA"/>
</dbReference>
<reference evidence="8 9" key="1">
    <citation type="submission" date="2017-03" db="EMBL/GenBank/DDBJ databases">
        <title>Genome sequence of Methanobrevibacter wosei.</title>
        <authorList>
            <person name="Poehlein A."/>
            <person name="Seedorf H."/>
            <person name="Daniel R."/>
        </authorList>
    </citation>
    <scope>NUCLEOTIDE SEQUENCE [LARGE SCALE GENOMIC DNA]</scope>
    <source>
        <strain evidence="8 9">DSM 11979</strain>
    </source>
</reference>
<dbReference type="GO" id="GO:0005524">
    <property type="term" value="F:ATP binding"/>
    <property type="evidence" value="ECO:0007669"/>
    <property type="project" value="UniProtKB-KW"/>
</dbReference>
<dbReference type="PANTHER" id="PTHR43692:SF1">
    <property type="entry name" value="UDP-N-ACETYLMURAMOYLALANINE--D-GLUTAMATE LIGASE"/>
    <property type="match status" value="1"/>
</dbReference>